<dbReference type="CDD" id="cd16667">
    <property type="entry name" value="RING-H2_RNF126-like"/>
    <property type="match status" value="1"/>
</dbReference>
<dbReference type="OrthoDB" id="8062037at2759"/>
<evidence type="ECO:0000313" key="11">
    <source>
        <dbReference type="EMBL" id="QPH12029.1"/>
    </source>
</evidence>
<dbReference type="AlphaFoldDB" id="A0A7U3Q0W5"/>
<keyword evidence="4" id="KW-0479">Metal-binding</keyword>
<dbReference type="GO" id="GO:0061630">
    <property type="term" value="F:ubiquitin protein ligase activity"/>
    <property type="evidence" value="ECO:0007669"/>
    <property type="project" value="UniProtKB-EC"/>
</dbReference>
<feature type="region of interest" description="Disordered" evidence="9">
    <location>
        <begin position="97"/>
        <end position="160"/>
    </location>
</feature>
<dbReference type="Gene3D" id="3.30.40.10">
    <property type="entry name" value="Zinc/RING finger domain, C3HC4 (zinc finger)"/>
    <property type="match status" value="1"/>
</dbReference>
<gene>
    <name evidence="11" type="ORF">C2857_004056</name>
</gene>
<feature type="region of interest" description="Disordered" evidence="9">
    <location>
        <begin position="497"/>
        <end position="597"/>
    </location>
</feature>
<dbReference type="PROSITE" id="PS50089">
    <property type="entry name" value="ZF_RING_2"/>
    <property type="match status" value="1"/>
</dbReference>
<dbReference type="PANTHER" id="PTHR45931:SF3">
    <property type="entry name" value="RING ZINC FINGER-CONTAINING PROTEIN"/>
    <property type="match status" value="1"/>
</dbReference>
<evidence type="ECO:0000256" key="6">
    <source>
        <dbReference type="ARBA" id="ARBA00022786"/>
    </source>
</evidence>
<dbReference type="EC" id="2.3.2.27" evidence="2"/>
<evidence type="ECO:0000256" key="8">
    <source>
        <dbReference type="PROSITE-ProRule" id="PRU00175"/>
    </source>
</evidence>
<dbReference type="GO" id="GO:0008270">
    <property type="term" value="F:zinc ion binding"/>
    <property type="evidence" value="ECO:0007669"/>
    <property type="project" value="UniProtKB-KW"/>
</dbReference>
<evidence type="ECO:0000256" key="1">
    <source>
        <dbReference type="ARBA" id="ARBA00000900"/>
    </source>
</evidence>
<keyword evidence="7" id="KW-0862">Zinc</keyword>
<dbReference type="SUPFAM" id="SSF57850">
    <property type="entry name" value="RING/U-box"/>
    <property type="match status" value="1"/>
</dbReference>
<dbReference type="FunFam" id="3.30.40.10:FF:000127">
    <property type="entry name" value="E3 ubiquitin-protein ligase RNF181"/>
    <property type="match status" value="1"/>
</dbReference>
<evidence type="ECO:0000313" key="12">
    <source>
        <dbReference type="Proteomes" id="UP000594364"/>
    </source>
</evidence>
<dbReference type="InterPro" id="IPR013083">
    <property type="entry name" value="Znf_RING/FYVE/PHD"/>
</dbReference>
<evidence type="ECO:0000256" key="3">
    <source>
        <dbReference type="ARBA" id="ARBA00022679"/>
    </source>
</evidence>
<feature type="compositionally biased region" description="Basic and acidic residues" evidence="9">
    <location>
        <begin position="497"/>
        <end position="508"/>
    </location>
</feature>
<evidence type="ECO:0000256" key="5">
    <source>
        <dbReference type="ARBA" id="ARBA00022771"/>
    </source>
</evidence>
<dbReference type="SMART" id="SM00184">
    <property type="entry name" value="RING"/>
    <property type="match status" value="1"/>
</dbReference>
<feature type="compositionally biased region" description="Basic and acidic residues" evidence="9">
    <location>
        <begin position="151"/>
        <end position="160"/>
    </location>
</feature>
<dbReference type="GO" id="GO:0016567">
    <property type="term" value="P:protein ubiquitination"/>
    <property type="evidence" value="ECO:0007669"/>
    <property type="project" value="UniProtKB-ARBA"/>
</dbReference>
<evidence type="ECO:0000256" key="2">
    <source>
        <dbReference type="ARBA" id="ARBA00012483"/>
    </source>
</evidence>
<keyword evidence="12" id="KW-1185">Reference proteome</keyword>
<dbReference type="InterPro" id="IPR001841">
    <property type="entry name" value="Znf_RING"/>
</dbReference>
<evidence type="ECO:0000259" key="10">
    <source>
        <dbReference type="PROSITE" id="PS50089"/>
    </source>
</evidence>
<proteinExistence type="predicted"/>
<organism evidence="11 12">
    <name type="scientific">Epichloe festucae (strain Fl1)</name>
    <dbReference type="NCBI Taxonomy" id="877507"/>
    <lineage>
        <taxon>Eukaryota</taxon>
        <taxon>Fungi</taxon>
        <taxon>Dikarya</taxon>
        <taxon>Ascomycota</taxon>
        <taxon>Pezizomycotina</taxon>
        <taxon>Sordariomycetes</taxon>
        <taxon>Hypocreomycetidae</taxon>
        <taxon>Hypocreales</taxon>
        <taxon>Clavicipitaceae</taxon>
        <taxon>Epichloe</taxon>
    </lineage>
</organism>
<keyword evidence="3" id="KW-0808">Transferase</keyword>
<reference evidence="11 12" key="1">
    <citation type="journal article" date="2018" name="PLoS Genet.">
        <title>Repeat elements organise 3D genome structure and mediate transcription in the filamentous fungus Epichloe festucae.</title>
        <authorList>
            <person name="Winter D.J."/>
            <person name="Ganley A.R.D."/>
            <person name="Young C.A."/>
            <person name="Liachko I."/>
            <person name="Schardl C.L."/>
            <person name="Dupont P.Y."/>
            <person name="Berry D."/>
            <person name="Ram A."/>
            <person name="Scott B."/>
            <person name="Cox M.P."/>
        </authorList>
    </citation>
    <scope>NUCLEOTIDE SEQUENCE [LARGE SCALE GENOMIC DNA]</scope>
    <source>
        <strain evidence="11 12">Fl1</strain>
    </source>
</reference>
<evidence type="ECO:0000256" key="7">
    <source>
        <dbReference type="ARBA" id="ARBA00022833"/>
    </source>
</evidence>
<dbReference type="EMBL" id="CP031389">
    <property type="protein sequence ID" value="QPH12029.1"/>
    <property type="molecule type" value="Genomic_DNA"/>
</dbReference>
<protein>
    <recommendedName>
        <fullName evidence="2">RING-type E3 ubiquitin transferase</fullName>
        <ecNumber evidence="2">2.3.2.27</ecNumber>
    </recommendedName>
</protein>
<accession>A0A7U3Q0W5</accession>
<dbReference type="GO" id="GO:0005634">
    <property type="term" value="C:nucleus"/>
    <property type="evidence" value="ECO:0007669"/>
    <property type="project" value="TreeGrafter"/>
</dbReference>
<feature type="compositionally biased region" description="Low complexity" evidence="9">
    <location>
        <begin position="587"/>
        <end position="597"/>
    </location>
</feature>
<feature type="domain" description="RING-type" evidence="10">
    <location>
        <begin position="360"/>
        <end position="401"/>
    </location>
</feature>
<feature type="compositionally biased region" description="Basic and acidic residues" evidence="9">
    <location>
        <begin position="236"/>
        <end position="251"/>
    </location>
</feature>
<dbReference type="GO" id="GO:0006511">
    <property type="term" value="P:ubiquitin-dependent protein catabolic process"/>
    <property type="evidence" value="ECO:0007669"/>
    <property type="project" value="TreeGrafter"/>
</dbReference>
<evidence type="ECO:0000256" key="9">
    <source>
        <dbReference type="SAM" id="MobiDB-lite"/>
    </source>
</evidence>
<dbReference type="Proteomes" id="UP000594364">
    <property type="component" value="Chromosome 5"/>
</dbReference>
<evidence type="ECO:0000256" key="4">
    <source>
        <dbReference type="ARBA" id="ARBA00022723"/>
    </source>
</evidence>
<dbReference type="InterPro" id="IPR051834">
    <property type="entry name" value="RING_finger_E3_ligase"/>
</dbReference>
<comment type="catalytic activity">
    <reaction evidence="1">
        <text>S-ubiquitinyl-[E2 ubiquitin-conjugating enzyme]-L-cysteine + [acceptor protein]-L-lysine = [E2 ubiquitin-conjugating enzyme]-L-cysteine + N(6)-ubiquitinyl-[acceptor protein]-L-lysine.</text>
        <dbReference type="EC" id="2.3.2.27"/>
    </reaction>
</comment>
<keyword evidence="6" id="KW-0833">Ubl conjugation pathway</keyword>
<keyword evidence="5 8" id="KW-0863">Zinc-finger</keyword>
<sequence length="597" mass="64463">MQTAFLAGRRSLSFCGRLAQDISHFTSRGAGLGLSALTAYQRSQAAQMASEGSHGGHLDANAGREVVYCHACSNEWHRDDHGLICSRCESDITEIISPENDPRDIAPSSNSTSPGLPPSRYADDSDPDEADIEEHVGPQGFHFRRSTRSGSEQRHHDPSMDPVFERFYDMIQNFGHSGPPGQPRRTGGSGLSGRGNDDTFAGPRMQRTTFTSGTFGGGTASVTIFSSPALGPQRGNEGENREGGGDHHNHGGADPFQAIFSNLMGELSPPAAAGEHGRQAGPQFGLARGLQEILNLFNPANAMMGDAVYSQEALDRIITQLMEVNPQSNAAPPASEEALHKLDRRTVDTQMLEPEETAECSICIDEMKVGETAVFLPCKHWFHEDCVVLWLKEHNTCPVCRTPMEKNNAAANRSARGGSSSGGGAARSGNPTRPPNSPPNFSRDNSDQSRAFSGRYDGGADTPTGRAAADMVSAIYVDAQDRPTNQRLDEALRSVENMQRERDHDRQGRATASGFSYDTSRLQRRTSHSPTSPRNANFAEQGARMRQRSPSESNRRGTADQNGHRQSGPGAWGWIRDRFAGNGGSGDTQDSQGQGQS</sequence>
<dbReference type="Pfam" id="PF13639">
    <property type="entry name" value="zf-RING_2"/>
    <property type="match status" value="1"/>
</dbReference>
<feature type="region of interest" description="Disordered" evidence="9">
    <location>
        <begin position="410"/>
        <end position="465"/>
    </location>
</feature>
<name>A0A7U3Q0W5_EPIFF</name>
<dbReference type="PANTHER" id="PTHR45931">
    <property type="entry name" value="SI:CH211-59O9.10"/>
    <property type="match status" value="1"/>
</dbReference>
<feature type="region of interest" description="Disordered" evidence="9">
    <location>
        <begin position="172"/>
        <end position="256"/>
    </location>
</feature>
<feature type="compositionally biased region" description="Polar residues" evidence="9">
    <location>
        <begin position="439"/>
        <end position="451"/>
    </location>
</feature>